<dbReference type="EnsemblMetazoa" id="XM_038205495.1">
    <property type="protein sequence ID" value="XP_038061423.1"/>
    <property type="gene ID" value="LOC119732105"/>
</dbReference>
<dbReference type="RefSeq" id="XP_038061423.1">
    <property type="nucleotide sequence ID" value="XM_038205495.1"/>
</dbReference>
<dbReference type="PROSITE" id="PS50209">
    <property type="entry name" value="CARD"/>
    <property type="match status" value="1"/>
</dbReference>
<dbReference type="GeneID" id="119732105"/>
<feature type="domain" description="CARD" evidence="3">
    <location>
        <begin position="20"/>
        <end position="98"/>
    </location>
</feature>
<dbReference type="GO" id="GO:0007165">
    <property type="term" value="P:signal transduction"/>
    <property type="evidence" value="ECO:0007669"/>
    <property type="project" value="InterPro"/>
</dbReference>
<dbReference type="GO" id="GO:0002020">
    <property type="term" value="F:protease binding"/>
    <property type="evidence" value="ECO:0007669"/>
    <property type="project" value="InterPro"/>
</dbReference>
<protein>
    <submittedName>
        <fullName evidence="4">Uncharacterized protein</fullName>
    </submittedName>
</protein>
<dbReference type="GO" id="GO:0070513">
    <property type="term" value="F:death domain binding"/>
    <property type="evidence" value="ECO:0007669"/>
    <property type="project" value="InterPro"/>
</dbReference>
<proteinExistence type="predicted"/>
<sequence length="273" mass="31375">MTLSSLRPTLFDDIQSSMSMSAKYAQVLDECRVTLVKDLEPNDVVDYLIQDGVFTTDDLDKVNSKNMRKDKVRLILEIIPRRSDRAFNALVKALQDLDSGHHHLYDLLVGKLEEVERSGVPMQYEQQQQEQDAAGYLMSREPITCTEPNPGDSADARKACSQPHQPQRSGYDYPEHMHNEPKSPNMVPSDRLLSLLAGKLGAEWEQLAVFLGLSASDIYRCKMENQYNMWGQSYNALIRWRNREYKNATIHRLVKGLRECNIGRENYEYLMNA</sequence>
<dbReference type="SUPFAM" id="SSF47986">
    <property type="entry name" value="DEATH domain"/>
    <property type="match status" value="2"/>
</dbReference>
<dbReference type="Gene3D" id="1.10.533.10">
    <property type="entry name" value="Death Domain, Fas"/>
    <property type="match status" value="2"/>
</dbReference>
<feature type="domain" description="Death" evidence="2">
    <location>
        <begin position="189"/>
        <end position="261"/>
    </location>
</feature>
<dbReference type="PANTHER" id="PTHR15034">
    <property type="entry name" value="DEATH DOMAIN-CONTAINING PROTEIN CRADD"/>
    <property type="match status" value="1"/>
</dbReference>
<dbReference type="OrthoDB" id="10031931at2759"/>
<keyword evidence="5" id="KW-1185">Reference proteome</keyword>
<evidence type="ECO:0000313" key="4">
    <source>
        <dbReference type="EnsemblMetazoa" id="XP_038061423.1"/>
    </source>
</evidence>
<dbReference type="PANTHER" id="PTHR15034:SF5">
    <property type="entry name" value="DEATH DOMAIN-CONTAINING PROTEIN CRADD"/>
    <property type="match status" value="1"/>
</dbReference>
<dbReference type="Proteomes" id="UP000887568">
    <property type="component" value="Unplaced"/>
</dbReference>
<dbReference type="AlphaFoldDB" id="A0A914ACG6"/>
<dbReference type="InterPro" id="IPR001315">
    <property type="entry name" value="CARD"/>
</dbReference>
<dbReference type="SMART" id="SM00114">
    <property type="entry name" value="CARD"/>
    <property type="match status" value="1"/>
</dbReference>
<organism evidence="4 5">
    <name type="scientific">Patiria miniata</name>
    <name type="common">Bat star</name>
    <name type="synonym">Asterina miniata</name>
    <dbReference type="NCBI Taxonomy" id="46514"/>
    <lineage>
        <taxon>Eukaryota</taxon>
        <taxon>Metazoa</taxon>
        <taxon>Echinodermata</taxon>
        <taxon>Eleutherozoa</taxon>
        <taxon>Asterozoa</taxon>
        <taxon>Asteroidea</taxon>
        <taxon>Valvatacea</taxon>
        <taxon>Valvatida</taxon>
        <taxon>Asterinidae</taxon>
        <taxon>Patiria</taxon>
    </lineage>
</organism>
<dbReference type="Pfam" id="PF00619">
    <property type="entry name" value="CARD"/>
    <property type="match status" value="1"/>
</dbReference>
<dbReference type="PROSITE" id="PS50017">
    <property type="entry name" value="DEATH_DOMAIN"/>
    <property type="match status" value="1"/>
</dbReference>
<evidence type="ECO:0000313" key="5">
    <source>
        <dbReference type="Proteomes" id="UP000887568"/>
    </source>
</evidence>
<evidence type="ECO:0000256" key="1">
    <source>
        <dbReference type="SAM" id="MobiDB-lite"/>
    </source>
</evidence>
<accession>A0A914ACG6</accession>
<reference evidence="4" key="1">
    <citation type="submission" date="2022-11" db="UniProtKB">
        <authorList>
            <consortium name="EnsemblMetazoa"/>
        </authorList>
    </citation>
    <scope>IDENTIFICATION</scope>
</reference>
<evidence type="ECO:0000259" key="3">
    <source>
        <dbReference type="PROSITE" id="PS50209"/>
    </source>
</evidence>
<dbReference type="OMA" id="RCRSDHS"/>
<dbReference type="InterPro" id="IPR037939">
    <property type="entry name" value="CRADD"/>
</dbReference>
<feature type="region of interest" description="Disordered" evidence="1">
    <location>
        <begin position="146"/>
        <end position="184"/>
    </location>
</feature>
<name>A0A914ACG6_PATMI</name>
<dbReference type="Pfam" id="PF00531">
    <property type="entry name" value="Death"/>
    <property type="match status" value="1"/>
</dbReference>
<dbReference type="InterPro" id="IPR011029">
    <property type="entry name" value="DEATH-like_dom_sf"/>
</dbReference>
<dbReference type="CDD" id="cd01671">
    <property type="entry name" value="CARD"/>
    <property type="match status" value="1"/>
</dbReference>
<dbReference type="SMART" id="SM00005">
    <property type="entry name" value="DEATH"/>
    <property type="match status" value="1"/>
</dbReference>
<evidence type="ECO:0000259" key="2">
    <source>
        <dbReference type="PROSITE" id="PS50017"/>
    </source>
</evidence>
<dbReference type="GO" id="GO:0042981">
    <property type="term" value="P:regulation of apoptotic process"/>
    <property type="evidence" value="ECO:0007669"/>
    <property type="project" value="InterPro"/>
</dbReference>
<dbReference type="InterPro" id="IPR000488">
    <property type="entry name" value="Death_dom"/>
</dbReference>